<gene>
    <name evidence="1" type="ORF">WBAF_0960</name>
</gene>
<sequence length="60" mass="6632">MKCPLPCNEQDTQLDLFVQQIVNNRRPKSYLSNASVHSHSKVSTCLSDVGVTKLGNTLSK</sequence>
<dbReference type="AlphaFoldDB" id="A0A3B0J100"/>
<name>A0A3B0J100_9RICK</name>
<evidence type="ECO:0000313" key="1">
    <source>
        <dbReference type="EMBL" id="SPP34166.1"/>
    </source>
</evidence>
<reference evidence="1" key="1">
    <citation type="submission" date="2018-04" db="EMBL/GenBank/DDBJ databases">
        <authorList>
            <person name="Go L.Y."/>
            <person name="Mitchell J.A."/>
        </authorList>
    </citation>
    <scope>NUCLEOTIDE SEQUENCE</scope>
    <source>
        <strain evidence="1">WBAF</strain>
    </source>
</reference>
<proteinExistence type="predicted"/>
<accession>A0A3B0J100</accession>
<organism evidence="1">
    <name type="scientific">Wolbachia endosymbiont of Aleurodicus floccissimus</name>
    <dbReference type="NCBI Taxonomy" id="2152762"/>
    <lineage>
        <taxon>Bacteria</taxon>
        <taxon>Pseudomonadati</taxon>
        <taxon>Pseudomonadota</taxon>
        <taxon>Alphaproteobacteria</taxon>
        <taxon>Rickettsiales</taxon>
        <taxon>Anaplasmataceae</taxon>
        <taxon>Wolbachieae</taxon>
        <taxon>Wolbachia</taxon>
    </lineage>
</organism>
<dbReference type="EMBL" id="OUNF01000257">
    <property type="protein sequence ID" value="SPP34166.1"/>
    <property type="molecule type" value="Genomic_DNA"/>
</dbReference>
<protein>
    <submittedName>
        <fullName evidence="1">Uncharacterized protein</fullName>
    </submittedName>
</protein>